<dbReference type="InterPro" id="IPR037232">
    <property type="entry name" value="NADH_quin_OxRdtase_su_C/D-like"/>
</dbReference>
<reference evidence="5 6" key="1">
    <citation type="journal article" date="2021" name="Genome Biol. Evol.">
        <title>Complete Genome Sequencing of a Novel Gloeobacter Species from a Waterfall Cave in Mexico.</title>
        <authorList>
            <person name="Saw J.H."/>
            <person name="Cardona T."/>
            <person name="Montejano G."/>
        </authorList>
    </citation>
    <scope>NUCLEOTIDE SEQUENCE [LARGE SCALE GENOMIC DNA]</scope>
    <source>
        <strain evidence="5">MG652769</strain>
    </source>
</reference>
<keyword evidence="3" id="KW-0520">NAD</keyword>
<evidence type="ECO:0000313" key="6">
    <source>
        <dbReference type="Proteomes" id="UP001054846"/>
    </source>
</evidence>
<proteinExistence type="inferred from homology"/>
<keyword evidence="3" id="KW-0997">Cell inner membrane</keyword>
<dbReference type="PANTHER" id="PTHR10884:SF14">
    <property type="entry name" value="NADH DEHYDROGENASE [UBIQUINONE] IRON-SULFUR PROTEIN 3, MITOCHONDRIAL"/>
    <property type="match status" value="1"/>
</dbReference>
<dbReference type="NCBIfam" id="NF009141">
    <property type="entry name" value="PRK12494.1"/>
    <property type="match status" value="1"/>
</dbReference>
<keyword evidence="3" id="KW-0521">NADP</keyword>
<dbReference type="Pfam" id="PF00329">
    <property type="entry name" value="Complex1_30kDa"/>
    <property type="match status" value="1"/>
</dbReference>
<dbReference type="EC" id="7.1.1.-" evidence="3"/>
<dbReference type="HAMAP" id="MF_01357">
    <property type="entry name" value="NDH1_NuoC"/>
    <property type="match status" value="1"/>
</dbReference>
<dbReference type="InterPro" id="IPR010218">
    <property type="entry name" value="NADH_DH_suC"/>
</dbReference>
<dbReference type="Proteomes" id="UP001054846">
    <property type="component" value="Chromosome"/>
</dbReference>
<feature type="domain" description="NADH:ubiquinone oxidoreductase 30kDa subunit" evidence="4">
    <location>
        <begin position="47"/>
        <end position="167"/>
    </location>
</feature>
<evidence type="ECO:0000256" key="2">
    <source>
        <dbReference type="ARBA" id="ARBA00022448"/>
    </source>
</evidence>
<keyword evidence="3" id="KW-0618">Plastoquinone</keyword>
<accession>A0ABY3PHV9</accession>
<keyword evidence="2 3" id="KW-0813">Transport</keyword>
<comment type="subcellular location">
    <subcellularLocation>
        <location evidence="3">Cell inner membrane</location>
        <topology evidence="3">Peripheral membrane protein</topology>
        <orientation evidence="3">Cytoplasmic side</orientation>
    </subcellularLocation>
</comment>
<dbReference type="InterPro" id="IPR001268">
    <property type="entry name" value="NADH_UbQ_OxRdtase_30kDa_su"/>
</dbReference>
<keyword evidence="3" id="KW-0874">Quinone</keyword>
<evidence type="ECO:0000259" key="4">
    <source>
        <dbReference type="Pfam" id="PF00329"/>
    </source>
</evidence>
<keyword evidence="3" id="KW-1278">Translocase</keyword>
<keyword evidence="6" id="KW-1185">Reference proteome</keyword>
<dbReference type="EMBL" id="CP063845">
    <property type="protein sequence ID" value="UFP93227.1"/>
    <property type="molecule type" value="Genomic_DNA"/>
</dbReference>
<keyword evidence="3" id="KW-0472">Membrane</keyword>
<dbReference type="SUPFAM" id="SSF143243">
    <property type="entry name" value="Nqo5-like"/>
    <property type="match status" value="1"/>
</dbReference>
<organism evidence="5 6">
    <name type="scientific">Gloeobacter morelensis MG652769</name>
    <dbReference type="NCBI Taxonomy" id="2781736"/>
    <lineage>
        <taxon>Bacteria</taxon>
        <taxon>Bacillati</taxon>
        <taxon>Cyanobacteriota</taxon>
        <taxon>Cyanophyceae</taxon>
        <taxon>Gloeobacterales</taxon>
        <taxon>Gloeobacteraceae</taxon>
        <taxon>Gloeobacter</taxon>
        <taxon>Gloeobacter morelensis</taxon>
    </lineage>
</organism>
<evidence type="ECO:0000313" key="5">
    <source>
        <dbReference type="EMBL" id="UFP93227.1"/>
    </source>
</evidence>
<protein>
    <recommendedName>
        <fullName evidence="3">NAD(P)H-quinone oxidoreductase subunit J</fullName>
        <ecNumber evidence="3">7.1.1.-</ecNumber>
    </recommendedName>
    <alternativeName>
        <fullName evidence="3">NAD(P)H dehydrogenase, subunit J</fullName>
    </alternativeName>
    <alternativeName>
        <fullName evidence="3">NADH-plastoquinone oxidoreductase subunit J</fullName>
    </alternativeName>
    <alternativeName>
        <fullName evidence="3">NDH-1 subunit J</fullName>
        <shortName evidence="3">NDH-J</shortName>
    </alternativeName>
</protein>
<sequence>MEEQTTPSTAEEQIAIELVAGPISDALKARGLPHELTGLDNRKIEIIKVEPEHLIAVARALYDDGFNYLACQCGFDEGPGAPLGSMYHLTKLSDSADRPQEVRIKVFLPRDNPRVPSLYWIWKTADWQERESFDMYGIIYEGHPNLIRILMPEDWVGWPMRKDYVTPDFYELQDAY</sequence>
<keyword evidence="3" id="KW-1003">Cell membrane</keyword>
<comment type="catalytic activity">
    <reaction evidence="3">
        <text>a plastoquinone + NADPH + (n+1) H(+)(in) = a plastoquinol + NADP(+) + n H(+)(out)</text>
        <dbReference type="Rhea" id="RHEA:42612"/>
        <dbReference type="Rhea" id="RHEA-COMP:9561"/>
        <dbReference type="Rhea" id="RHEA-COMP:9562"/>
        <dbReference type="ChEBI" id="CHEBI:15378"/>
        <dbReference type="ChEBI" id="CHEBI:17757"/>
        <dbReference type="ChEBI" id="CHEBI:57783"/>
        <dbReference type="ChEBI" id="CHEBI:58349"/>
        <dbReference type="ChEBI" id="CHEBI:62192"/>
    </reaction>
</comment>
<comment type="subunit">
    <text evidence="3">NDH-1 can be composed of about 15 different subunits; different subcomplexes with different compositions have been identified which probably have different functions.</text>
</comment>
<comment type="catalytic activity">
    <reaction evidence="3">
        <text>a plastoquinone + NADH + (n+1) H(+)(in) = a plastoquinol + NAD(+) + n H(+)(out)</text>
        <dbReference type="Rhea" id="RHEA:42608"/>
        <dbReference type="Rhea" id="RHEA-COMP:9561"/>
        <dbReference type="Rhea" id="RHEA-COMP:9562"/>
        <dbReference type="ChEBI" id="CHEBI:15378"/>
        <dbReference type="ChEBI" id="CHEBI:17757"/>
        <dbReference type="ChEBI" id="CHEBI:57540"/>
        <dbReference type="ChEBI" id="CHEBI:57945"/>
        <dbReference type="ChEBI" id="CHEBI:62192"/>
    </reaction>
</comment>
<dbReference type="RefSeq" id="WP_230840228.1">
    <property type="nucleotide sequence ID" value="NZ_CP063845.1"/>
</dbReference>
<dbReference type="PANTHER" id="PTHR10884">
    <property type="entry name" value="NADH DEHYDROGENASE UBIQUINONE IRON-SULFUR PROTEIN 3"/>
    <property type="match status" value="1"/>
</dbReference>
<name>A0ABY3PHV9_9CYAN</name>
<comment type="function">
    <text evidence="3">NDH-1 shuttles electrons from an unknown electron donor, via FMN and iron-sulfur (Fe-S) centers, to quinones in the respiratory and/or the photosynthetic chain. The immediate electron acceptor for the enzyme in this species is believed to be plastoquinone. Couples the redox reaction to proton translocation, and thus conserves the redox energy in a proton gradient. Cyanobacterial NDH-1 also plays a role in inorganic carbon-concentration.</text>
</comment>
<evidence type="ECO:0000256" key="1">
    <source>
        <dbReference type="ARBA" id="ARBA00007569"/>
    </source>
</evidence>
<comment type="similarity">
    <text evidence="1 3">Belongs to the complex I 30 kDa subunit family.</text>
</comment>
<evidence type="ECO:0000256" key="3">
    <source>
        <dbReference type="HAMAP-Rule" id="MF_01357"/>
    </source>
</evidence>
<dbReference type="Gene3D" id="3.30.460.80">
    <property type="entry name" value="NADH:ubiquinone oxidoreductase, 30kDa subunit"/>
    <property type="match status" value="1"/>
</dbReference>
<gene>
    <name evidence="3" type="primary">ndhJ</name>
    <name evidence="5" type="ORF">ISF26_15615</name>
</gene>